<keyword evidence="1" id="KW-0812">Transmembrane</keyword>
<evidence type="ECO:0000313" key="3">
    <source>
        <dbReference type="Proteomes" id="UP000283255"/>
    </source>
</evidence>
<evidence type="ECO:0000256" key="1">
    <source>
        <dbReference type="SAM" id="Phobius"/>
    </source>
</evidence>
<dbReference type="Gene3D" id="3.30.700.10">
    <property type="entry name" value="Glycoprotein, Type 4 Pilin"/>
    <property type="match status" value="1"/>
</dbReference>
<dbReference type="OrthoDB" id="5572189at2"/>
<reference evidence="2 3" key="2">
    <citation type="submission" date="2019-01" db="EMBL/GenBank/DDBJ databases">
        <title>Motilimonas pumilus sp. nov., isolated from the gut of sea cucumber (Apostichopus japonicus).</title>
        <authorList>
            <person name="Wang F.-Q."/>
            <person name="Ren L.-H."/>
            <person name="Lin Y.-W."/>
            <person name="Sun G.-H."/>
            <person name="Du Z.-J."/>
            <person name="Zhao J.-X."/>
            <person name="Liu X.-J."/>
            <person name="Liu L.-J."/>
        </authorList>
    </citation>
    <scope>NUCLEOTIDE SEQUENCE [LARGE SCALE GENOMIC DNA]</scope>
    <source>
        <strain evidence="2 3">PLHSC7-2</strain>
    </source>
</reference>
<reference evidence="2 3" key="1">
    <citation type="submission" date="2018-09" db="EMBL/GenBank/DDBJ databases">
        <authorList>
            <person name="Wang F."/>
        </authorList>
    </citation>
    <scope>NUCLEOTIDE SEQUENCE [LARGE SCALE GENOMIC DNA]</scope>
    <source>
        <strain evidence="2 3">PLHSC7-2</strain>
    </source>
</reference>
<name>A0A418YJX7_9GAMM</name>
<dbReference type="PROSITE" id="PS00409">
    <property type="entry name" value="PROKAR_NTER_METHYL"/>
    <property type="match status" value="1"/>
</dbReference>
<dbReference type="NCBIfam" id="TIGR02532">
    <property type="entry name" value="IV_pilin_GFxxxE"/>
    <property type="match status" value="1"/>
</dbReference>
<dbReference type="InterPro" id="IPR031982">
    <property type="entry name" value="PilE-like"/>
</dbReference>
<proteinExistence type="predicted"/>
<gene>
    <name evidence="2" type="ORF">D1Z90_00625</name>
</gene>
<dbReference type="InterPro" id="IPR012902">
    <property type="entry name" value="N_methyl_site"/>
</dbReference>
<keyword evidence="3" id="KW-1185">Reference proteome</keyword>
<dbReference type="RefSeq" id="WP_119908821.1">
    <property type="nucleotide sequence ID" value="NZ_QZCH01000001.1"/>
</dbReference>
<feature type="transmembrane region" description="Helical" evidence="1">
    <location>
        <begin position="12"/>
        <end position="32"/>
    </location>
</feature>
<dbReference type="PANTHER" id="PTHR30093:SF47">
    <property type="entry name" value="TYPE IV PILUS NON-CORE MINOR PILIN PILE"/>
    <property type="match status" value="1"/>
</dbReference>
<dbReference type="SUPFAM" id="SSF54523">
    <property type="entry name" value="Pili subunits"/>
    <property type="match status" value="1"/>
</dbReference>
<keyword evidence="1" id="KW-0472">Membrane</keyword>
<dbReference type="Pfam" id="PF07963">
    <property type="entry name" value="N_methyl"/>
    <property type="match status" value="1"/>
</dbReference>
<accession>A0A418YJX7</accession>
<dbReference type="Proteomes" id="UP000283255">
    <property type="component" value="Unassembled WGS sequence"/>
</dbReference>
<dbReference type="GO" id="GO:0043683">
    <property type="term" value="P:type IV pilus assembly"/>
    <property type="evidence" value="ECO:0007669"/>
    <property type="project" value="InterPro"/>
</dbReference>
<organism evidence="2 3">
    <name type="scientific">Motilimonas pumila</name>
    <dbReference type="NCBI Taxonomy" id="2303987"/>
    <lineage>
        <taxon>Bacteria</taxon>
        <taxon>Pseudomonadati</taxon>
        <taxon>Pseudomonadota</taxon>
        <taxon>Gammaproteobacteria</taxon>
        <taxon>Alteromonadales</taxon>
        <taxon>Alteromonadales genera incertae sedis</taxon>
        <taxon>Motilimonas</taxon>
    </lineage>
</organism>
<protein>
    <submittedName>
        <fullName evidence="2">Prepilin-type N-terminal cleavage/methylation domain-containing protein</fullName>
    </submittedName>
</protein>
<dbReference type="AlphaFoldDB" id="A0A418YJX7"/>
<dbReference type="EMBL" id="QZCH01000001">
    <property type="protein sequence ID" value="RJG51274.1"/>
    <property type="molecule type" value="Genomic_DNA"/>
</dbReference>
<keyword evidence="1" id="KW-1133">Transmembrane helix</keyword>
<comment type="caution">
    <text evidence="2">The sequence shown here is derived from an EMBL/GenBank/DDBJ whole genome shotgun (WGS) entry which is preliminary data.</text>
</comment>
<dbReference type="Pfam" id="PF16732">
    <property type="entry name" value="ComP_DUS"/>
    <property type="match status" value="1"/>
</dbReference>
<evidence type="ECO:0000313" key="2">
    <source>
        <dbReference type="EMBL" id="RJG51274.1"/>
    </source>
</evidence>
<dbReference type="InterPro" id="IPR045584">
    <property type="entry name" value="Pilin-like"/>
</dbReference>
<dbReference type="PANTHER" id="PTHR30093">
    <property type="entry name" value="GENERAL SECRETION PATHWAY PROTEIN G"/>
    <property type="match status" value="1"/>
</dbReference>
<sequence length="131" mass="14119">MKATRSHGFSLIEILVVIAIIGILASIAYPSYQSHVQKTRRTDAQSILMQGALEQESHRITNTTYSAAIADIGIANNDDYEFSITGNTATAYTIKATAKTGSTQQTDKAGATNCKEMTINQSDVKTPSACW</sequence>